<evidence type="ECO:0000256" key="1">
    <source>
        <dbReference type="SAM" id="MobiDB-lite"/>
    </source>
</evidence>
<evidence type="ECO:0000313" key="2">
    <source>
        <dbReference type="EMBL" id="OTF79523.1"/>
    </source>
</evidence>
<keyword evidence="3" id="KW-1185">Reference proteome</keyword>
<reference evidence="2 3" key="1">
    <citation type="submission" date="2017-03" db="EMBL/GenBank/DDBJ databases">
        <title>Genome Survey of Euroglyphus maynei.</title>
        <authorList>
            <person name="Arlian L.G."/>
            <person name="Morgan M.S."/>
            <person name="Rider S.D."/>
        </authorList>
    </citation>
    <scope>NUCLEOTIDE SEQUENCE [LARGE SCALE GENOMIC DNA]</scope>
    <source>
        <strain evidence="2">Arlian Lab</strain>
        <tissue evidence="2">Whole body</tissue>
    </source>
</reference>
<accession>A0A1Y3BI79</accession>
<feature type="compositionally biased region" description="Low complexity" evidence="1">
    <location>
        <begin position="73"/>
        <end position="82"/>
    </location>
</feature>
<dbReference type="Proteomes" id="UP000194236">
    <property type="component" value="Unassembled WGS sequence"/>
</dbReference>
<comment type="caution">
    <text evidence="2">The sequence shown here is derived from an EMBL/GenBank/DDBJ whole genome shotgun (WGS) entry which is preliminary data.</text>
</comment>
<protein>
    <recommendedName>
        <fullName evidence="4">SAM domain-containing protein</fullName>
    </recommendedName>
</protein>
<organism evidence="2 3">
    <name type="scientific">Euroglyphus maynei</name>
    <name type="common">Mayne's house dust mite</name>
    <dbReference type="NCBI Taxonomy" id="6958"/>
    <lineage>
        <taxon>Eukaryota</taxon>
        <taxon>Metazoa</taxon>
        <taxon>Ecdysozoa</taxon>
        <taxon>Arthropoda</taxon>
        <taxon>Chelicerata</taxon>
        <taxon>Arachnida</taxon>
        <taxon>Acari</taxon>
        <taxon>Acariformes</taxon>
        <taxon>Sarcoptiformes</taxon>
        <taxon>Astigmata</taxon>
        <taxon>Psoroptidia</taxon>
        <taxon>Analgoidea</taxon>
        <taxon>Pyroglyphidae</taxon>
        <taxon>Pyroglyphinae</taxon>
        <taxon>Euroglyphus</taxon>
    </lineage>
</organism>
<evidence type="ECO:0000313" key="3">
    <source>
        <dbReference type="Proteomes" id="UP000194236"/>
    </source>
</evidence>
<name>A0A1Y3BI79_EURMA</name>
<dbReference type="OrthoDB" id="6508503at2759"/>
<dbReference type="AlphaFoldDB" id="A0A1Y3BI79"/>
<gene>
    <name evidence="2" type="ORF">BLA29_001395</name>
</gene>
<feature type="region of interest" description="Disordered" evidence="1">
    <location>
        <begin position="63"/>
        <end position="82"/>
    </location>
</feature>
<evidence type="ECO:0008006" key="4">
    <source>
        <dbReference type="Google" id="ProtNLM"/>
    </source>
</evidence>
<dbReference type="EMBL" id="MUJZ01022673">
    <property type="protein sequence ID" value="OTF79523.1"/>
    <property type="molecule type" value="Genomic_DNA"/>
</dbReference>
<sequence>MEEVKRRLIREGINISVFAEENVDLNTFLALTREDFIDLNFSVIKTRKILMIQEEIRSRKAMQTLHRQPPPKIINKTNNNNNVPNSHSNSLTEVVQNTIMTPVTVNDTSANYSIVTIPTMGGTTTTNYNDNQMMNAVKHDNEIECSIANMNANNDTNSSHGDMIQVSLHGHQEYNSHVTNEIQQQNQDVISLTNRLSEAFPLVENLDFRSLLAQDDEGALILEVLDRGDYLNKRLPNRLVRVLSLLADDFIFRNFGIRYPYEIGAAVKEWFGLRKGNNRTGRIHSRNEKRK</sequence>
<proteinExistence type="predicted"/>